<feature type="compositionally biased region" description="Low complexity" evidence="15">
    <location>
        <begin position="403"/>
        <end position="415"/>
    </location>
</feature>
<dbReference type="FunFam" id="2.70.170.10:FF:000028">
    <property type="entry name" value="AcetylCholine Receptor"/>
    <property type="match status" value="1"/>
</dbReference>
<keyword evidence="8" id="KW-1015">Disulfide bond</keyword>
<evidence type="ECO:0000256" key="8">
    <source>
        <dbReference type="ARBA" id="ARBA00023157"/>
    </source>
</evidence>
<dbReference type="SUPFAM" id="SSF90112">
    <property type="entry name" value="Neurotransmitter-gated ion-channel transmembrane pore"/>
    <property type="match status" value="1"/>
</dbReference>
<feature type="transmembrane region" description="Helical" evidence="14">
    <location>
        <begin position="302"/>
        <end position="322"/>
    </location>
</feature>
<dbReference type="InterPro" id="IPR036734">
    <property type="entry name" value="Neur_chan_lig-bd_sf"/>
</dbReference>
<comment type="caution">
    <text evidence="18">The sequence shown here is derived from an EMBL/GenBank/DDBJ whole genome shotgun (WGS) entry which is preliminary data.</text>
</comment>
<dbReference type="InterPro" id="IPR018000">
    <property type="entry name" value="Neurotransmitter_ion_chnl_CS"/>
</dbReference>
<dbReference type="GO" id="GO:0097060">
    <property type="term" value="C:synaptic membrane"/>
    <property type="evidence" value="ECO:0007669"/>
    <property type="project" value="UniProtKB-SubCell"/>
</dbReference>
<feature type="domain" description="Neurotransmitter-gated ion-channel transmembrane" evidence="17">
    <location>
        <begin position="275"/>
        <end position="550"/>
    </location>
</feature>
<feature type="domain" description="Neurotransmitter-gated ion-channel ligand-binding" evidence="16">
    <location>
        <begin position="36"/>
        <end position="223"/>
    </location>
</feature>
<feature type="transmembrane region" description="Helical" evidence="14">
    <location>
        <begin position="334"/>
        <end position="355"/>
    </location>
</feature>
<dbReference type="InterPro" id="IPR006202">
    <property type="entry name" value="Neur_chan_lig-bd"/>
</dbReference>
<organism evidence="18 19">
    <name type="scientific">Cichlidogyrus casuarinus</name>
    <dbReference type="NCBI Taxonomy" id="1844966"/>
    <lineage>
        <taxon>Eukaryota</taxon>
        <taxon>Metazoa</taxon>
        <taxon>Spiralia</taxon>
        <taxon>Lophotrochozoa</taxon>
        <taxon>Platyhelminthes</taxon>
        <taxon>Monogenea</taxon>
        <taxon>Monopisthocotylea</taxon>
        <taxon>Dactylogyridea</taxon>
        <taxon>Ancyrocephalidae</taxon>
        <taxon>Cichlidogyrus</taxon>
    </lineage>
</organism>
<keyword evidence="19" id="KW-1185">Reference proteome</keyword>
<proteinExistence type="inferred from homology"/>
<name>A0ABD2Q0G3_9PLAT</name>
<keyword evidence="7 14" id="KW-0472">Membrane</keyword>
<dbReference type="Proteomes" id="UP001626550">
    <property type="component" value="Unassembled WGS sequence"/>
</dbReference>
<keyword evidence="4 14" id="KW-1133">Transmembrane helix</keyword>
<feature type="transmembrane region" description="Helical" evidence="14">
    <location>
        <begin position="269"/>
        <end position="290"/>
    </location>
</feature>
<evidence type="ECO:0000256" key="14">
    <source>
        <dbReference type="RuleBase" id="RU000687"/>
    </source>
</evidence>
<dbReference type="Pfam" id="PF02931">
    <property type="entry name" value="Neur_chan_LBD"/>
    <property type="match status" value="1"/>
</dbReference>
<evidence type="ECO:0000256" key="13">
    <source>
        <dbReference type="ARBA" id="ARBA00034099"/>
    </source>
</evidence>
<dbReference type="InterPro" id="IPR038050">
    <property type="entry name" value="Neuro_actylchol_rec"/>
</dbReference>
<evidence type="ECO:0000256" key="15">
    <source>
        <dbReference type="SAM" id="MobiDB-lite"/>
    </source>
</evidence>
<dbReference type="EMBL" id="JBJKFK010001527">
    <property type="protein sequence ID" value="KAL3312853.1"/>
    <property type="molecule type" value="Genomic_DNA"/>
</dbReference>
<evidence type="ECO:0000259" key="17">
    <source>
        <dbReference type="Pfam" id="PF02932"/>
    </source>
</evidence>
<evidence type="ECO:0000256" key="10">
    <source>
        <dbReference type="ARBA" id="ARBA00023180"/>
    </source>
</evidence>
<comment type="subcellular location">
    <subcellularLocation>
        <location evidence="13">Synaptic cell membrane</location>
        <topology evidence="13">Multi-pass membrane protein</topology>
    </subcellularLocation>
</comment>
<sequence>MLEFLHHLSAIFSVFICIDFCASVNPDHSRPKTAQERLLEYLYNHKKISSRQRPVWNESETLTVTLQLQPVQIIQLDEKTQTMKSNVWLNFEWIDYLLTWNPEDFQNISDIRINPSTIWKPDVILLNNADGQYNMSYHSDVVVYSNGSVLWVPPSIYKTTCNIDVEYFPLDVQVCEMQFMSLSYSDKEVNLTLKQNKDLDSKPGLDAQYLKNLSSWLVVSIDSGSSKGGSESFSNSKLLGPTVSSQSSPINSTNKDILIYKFKLSRMPLFYVVNLIIPCILIAIVSVWVFYLPADAGEKMTISISVLIAQVIFMLLVSKMVPASSSKIPLISKFLLFTFLVNFIIIITTVIMINWNHRTAKTYHMSQELKEFLVEKLPSLMFIRRPPTHDLDEVNLSELENLSSLSETESEGSSNTDLDTIEPESSSSNNTFSFCEEESSSSSSVFFSSNNFRQFRDIVRAEKGNNLPSEPVVIGNPNFTKCRVRKSTSYKRLPKSLRRSMKSTEFITKHIKEGKEAKQTEDDWKFAAVVLDRLQMLIFFSILFFGSFYILLDSPYFVQ</sequence>
<dbReference type="InterPro" id="IPR002394">
    <property type="entry name" value="Nicotinic_acetylcholine_rcpt"/>
</dbReference>
<dbReference type="FunFam" id="1.20.58.390:FF:000038">
    <property type="entry name" value="Acetylcholine receptor subunit beta-like 1"/>
    <property type="match status" value="1"/>
</dbReference>
<dbReference type="PANTHER" id="PTHR18945">
    <property type="entry name" value="NEUROTRANSMITTER GATED ION CHANNEL"/>
    <property type="match status" value="1"/>
</dbReference>
<accession>A0ABD2Q0G3</accession>
<reference evidence="18 19" key="1">
    <citation type="submission" date="2024-11" db="EMBL/GenBank/DDBJ databases">
        <title>Adaptive evolution of stress response genes in parasites aligns with host niche diversity.</title>
        <authorList>
            <person name="Hahn C."/>
            <person name="Resl P."/>
        </authorList>
    </citation>
    <scope>NUCLEOTIDE SEQUENCE [LARGE SCALE GENOMIC DNA]</scope>
    <source>
        <strain evidence="18">EGGRZ-B1_66</strain>
        <tissue evidence="18">Body</tissue>
    </source>
</reference>
<evidence type="ECO:0000259" key="16">
    <source>
        <dbReference type="Pfam" id="PF02931"/>
    </source>
</evidence>
<evidence type="ECO:0000256" key="3">
    <source>
        <dbReference type="ARBA" id="ARBA00022692"/>
    </source>
</evidence>
<feature type="signal peptide" evidence="14">
    <location>
        <begin position="1"/>
        <end position="23"/>
    </location>
</feature>
<feature type="region of interest" description="Disordered" evidence="15">
    <location>
        <begin position="403"/>
        <end position="434"/>
    </location>
</feature>
<dbReference type="Pfam" id="PF02932">
    <property type="entry name" value="Neur_chan_memb"/>
    <property type="match status" value="1"/>
</dbReference>
<feature type="chain" id="PRO_5044529213" evidence="14">
    <location>
        <begin position="24"/>
        <end position="559"/>
    </location>
</feature>
<dbReference type="InterPro" id="IPR006201">
    <property type="entry name" value="Neur_channel"/>
</dbReference>
<keyword evidence="2" id="KW-1003">Cell membrane</keyword>
<evidence type="ECO:0000256" key="6">
    <source>
        <dbReference type="ARBA" id="ARBA00023065"/>
    </source>
</evidence>
<dbReference type="PRINTS" id="PR00254">
    <property type="entry name" value="NICOTINICR"/>
</dbReference>
<evidence type="ECO:0000256" key="2">
    <source>
        <dbReference type="ARBA" id="ARBA00022475"/>
    </source>
</evidence>
<keyword evidence="14" id="KW-0732">Signal</keyword>
<keyword evidence="1 14" id="KW-0813">Transport</keyword>
<dbReference type="InterPro" id="IPR006029">
    <property type="entry name" value="Neurotrans-gated_channel_TM"/>
</dbReference>
<dbReference type="CDD" id="cd19064">
    <property type="entry name" value="LGIC_TM_nAChR"/>
    <property type="match status" value="1"/>
</dbReference>
<dbReference type="Gene3D" id="2.70.170.10">
    <property type="entry name" value="Neurotransmitter-gated ion-channel ligand-binding domain"/>
    <property type="match status" value="1"/>
</dbReference>
<keyword evidence="9" id="KW-0675">Receptor</keyword>
<keyword evidence="11" id="KW-1071">Ligand-gated ion channel</keyword>
<evidence type="ECO:0000256" key="5">
    <source>
        <dbReference type="ARBA" id="ARBA00023018"/>
    </source>
</evidence>
<evidence type="ECO:0000313" key="18">
    <source>
        <dbReference type="EMBL" id="KAL3312853.1"/>
    </source>
</evidence>
<evidence type="ECO:0000256" key="7">
    <source>
        <dbReference type="ARBA" id="ARBA00023136"/>
    </source>
</evidence>
<evidence type="ECO:0000256" key="12">
    <source>
        <dbReference type="ARBA" id="ARBA00023303"/>
    </source>
</evidence>
<evidence type="ECO:0000313" key="19">
    <source>
        <dbReference type="Proteomes" id="UP001626550"/>
    </source>
</evidence>
<feature type="transmembrane region" description="Helical" evidence="14">
    <location>
        <begin position="534"/>
        <end position="552"/>
    </location>
</feature>
<evidence type="ECO:0000256" key="4">
    <source>
        <dbReference type="ARBA" id="ARBA00022989"/>
    </source>
</evidence>
<keyword evidence="12 14" id="KW-0407">Ion channel</keyword>
<dbReference type="Gene3D" id="1.20.58.390">
    <property type="entry name" value="Neurotransmitter-gated ion-channel transmembrane domain"/>
    <property type="match status" value="2"/>
</dbReference>
<dbReference type="GO" id="GO:0034220">
    <property type="term" value="P:monoatomic ion transmembrane transport"/>
    <property type="evidence" value="ECO:0007669"/>
    <property type="project" value="UniProtKB-KW"/>
</dbReference>
<evidence type="ECO:0000256" key="9">
    <source>
        <dbReference type="ARBA" id="ARBA00023170"/>
    </source>
</evidence>
<feature type="compositionally biased region" description="Low complexity" evidence="15">
    <location>
        <begin position="424"/>
        <end position="434"/>
    </location>
</feature>
<evidence type="ECO:0000256" key="11">
    <source>
        <dbReference type="ARBA" id="ARBA00023286"/>
    </source>
</evidence>
<gene>
    <name evidence="18" type="primary">NACHRB1_1</name>
    <name evidence="18" type="ORF">Ciccas_008548</name>
</gene>
<dbReference type="InterPro" id="IPR036719">
    <property type="entry name" value="Neuro-gated_channel_TM_sf"/>
</dbReference>
<dbReference type="PROSITE" id="PS00236">
    <property type="entry name" value="NEUROTR_ION_CHANNEL"/>
    <property type="match status" value="1"/>
</dbReference>
<dbReference type="SUPFAM" id="SSF63712">
    <property type="entry name" value="Nicotinic receptor ligand binding domain-like"/>
    <property type="match status" value="1"/>
</dbReference>
<keyword evidence="10" id="KW-0325">Glycoprotein</keyword>
<keyword evidence="3 14" id="KW-0812">Transmembrane</keyword>
<comment type="similarity">
    <text evidence="14">Belongs to the ligand-gated ion channel (TC 1.A.9) family.</text>
</comment>
<keyword evidence="6 14" id="KW-0406">Ion transport</keyword>
<dbReference type="PRINTS" id="PR00252">
    <property type="entry name" value="NRIONCHANNEL"/>
</dbReference>
<keyword evidence="5" id="KW-0770">Synapse</keyword>
<dbReference type="AlphaFoldDB" id="A0ABD2Q0G3"/>
<evidence type="ECO:0000256" key="1">
    <source>
        <dbReference type="ARBA" id="ARBA00022448"/>
    </source>
</evidence>
<protein>
    <submittedName>
        <fullName evidence="18">Neurotransmitter-gated ion-channel transmembrane region</fullName>
    </submittedName>
</protein>